<dbReference type="Proteomes" id="UP000617555">
    <property type="component" value="Unassembled WGS sequence"/>
</dbReference>
<organism evidence="1 2">
    <name type="scientific">Shewanella inventionis</name>
    <dbReference type="NCBI Taxonomy" id="1738770"/>
    <lineage>
        <taxon>Bacteria</taxon>
        <taxon>Pseudomonadati</taxon>
        <taxon>Pseudomonadota</taxon>
        <taxon>Gammaproteobacteria</taxon>
        <taxon>Alteromonadales</taxon>
        <taxon>Shewanellaceae</taxon>
        <taxon>Shewanella</taxon>
    </lineage>
</organism>
<protein>
    <submittedName>
        <fullName evidence="1">Uncharacterized protein</fullName>
    </submittedName>
</protein>
<keyword evidence="2" id="KW-1185">Reference proteome</keyword>
<reference evidence="2" key="1">
    <citation type="journal article" date="2019" name="Int. J. Syst. Evol. Microbiol.">
        <title>The Global Catalogue of Microorganisms (GCM) 10K type strain sequencing project: providing services to taxonomists for standard genome sequencing and annotation.</title>
        <authorList>
            <consortium name="The Broad Institute Genomics Platform"/>
            <consortium name="The Broad Institute Genome Sequencing Center for Infectious Disease"/>
            <person name="Wu L."/>
            <person name="Ma J."/>
        </authorList>
    </citation>
    <scope>NUCLEOTIDE SEQUENCE [LARGE SCALE GENOMIC DNA]</scope>
    <source>
        <strain evidence="2">CGMCC 1.15339</strain>
    </source>
</reference>
<proteinExistence type="predicted"/>
<evidence type="ECO:0000313" key="1">
    <source>
        <dbReference type="EMBL" id="GGB52711.1"/>
    </source>
</evidence>
<dbReference type="RefSeq" id="WP_188737903.1">
    <property type="nucleotide sequence ID" value="NZ_BMII01000008.1"/>
</dbReference>
<name>A0ABQ1IX99_9GAMM</name>
<comment type="caution">
    <text evidence="1">The sequence shown here is derived from an EMBL/GenBank/DDBJ whole genome shotgun (WGS) entry which is preliminary data.</text>
</comment>
<accession>A0ABQ1IX99</accession>
<evidence type="ECO:0000313" key="2">
    <source>
        <dbReference type="Proteomes" id="UP000617555"/>
    </source>
</evidence>
<sequence>MADVKLGDLKFDDEIIEATLEISLDTAAELMVLTKSEAFKSAKDLMLKSSLTLVASGAVTAVSAMGAKIASVFQHMNISDTQTSAVMMVSNFLNNEATLNAAMTAGTVGAVGAVASLSVNKLVNALNDITIKMDPTIISKRQSALADAFGEIFEFSENLKADRSMHKIDASYEKLRPVAEKIGFEGDDNGDRIIYEWLSGVTNEKMSPDDVDAVKILNASMR</sequence>
<dbReference type="EMBL" id="BMII01000008">
    <property type="protein sequence ID" value="GGB52711.1"/>
    <property type="molecule type" value="Genomic_DNA"/>
</dbReference>
<gene>
    <name evidence="1" type="ORF">GCM10011607_11530</name>
</gene>